<reference evidence="1" key="2">
    <citation type="journal article" date="2015" name="Fish Shellfish Immunol.">
        <title>Early steps in the European eel (Anguilla anguilla)-Vibrio vulnificus interaction in the gills: Role of the RtxA13 toxin.</title>
        <authorList>
            <person name="Callol A."/>
            <person name="Pajuelo D."/>
            <person name="Ebbesson L."/>
            <person name="Teles M."/>
            <person name="MacKenzie S."/>
            <person name="Amaro C."/>
        </authorList>
    </citation>
    <scope>NUCLEOTIDE SEQUENCE</scope>
</reference>
<evidence type="ECO:0000313" key="1">
    <source>
        <dbReference type="EMBL" id="JAH93276.1"/>
    </source>
</evidence>
<dbReference type="AlphaFoldDB" id="A0A0E9WSP2"/>
<reference evidence="1" key="1">
    <citation type="submission" date="2014-11" db="EMBL/GenBank/DDBJ databases">
        <authorList>
            <person name="Amaro Gonzalez C."/>
        </authorList>
    </citation>
    <scope>NUCLEOTIDE SEQUENCE</scope>
</reference>
<proteinExistence type="predicted"/>
<sequence length="53" mass="5869">MNLFIDKVLPCKVLDLPLLLSHPLHLTATVSFSLHRSKQSLSASCNRNLSLPV</sequence>
<protein>
    <submittedName>
        <fullName evidence="1">Uncharacterized protein</fullName>
    </submittedName>
</protein>
<dbReference type="EMBL" id="GBXM01015301">
    <property type="protein sequence ID" value="JAH93276.1"/>
    <property type="molecule type" value="Transcribed_RNA"/>
</dbReference>
<organism evidence="1">
    <name type="scientific">Anguilla anguilla</name>
    <name type="common">European freshwater eel</name>
    <name type="synonym">Muraena anguilla</name>
    <dbReference type="NCBI Taxonomy" id="7936"/>
    <lineage>
        <taxon>Eukaryota</taxon>
        <taxon>Metazoa</taxon>
        <taxon>Chordata</taxon>
        <taxon>Craniata</taxon>
        <taxon>Vertebrata</taxon>
        <taxon>Euteleostomi</taxon>
        <taxon>Actinopterygii</taxon>
        <taxon>Neopterygii</taxon>
        <taxon>Teleostei</taxon>
        <taxon>Anguilliformes</taxon>
        <taxon>Anguillidae</taxon>
        <taxon>Anguilla</taxon>
    </lineage>
</organism>
<name>A0A0E9WSP2_ANGAN</name>
<accession>A0A0E9WSP2</accession>